<gene>
    <name evidence="13" type="ORF">NX784_08290</name>
</gene>
<evidence type="ECO:0000256" key="12">
    <source>
        <dbReference type="SAM" id="Phobius"/>
    </source>
</evidence>
<keyword evidence="8" id="KW-0406">Ion transport</keyword>
<keyword evidence="7" id="KW-0915">Sodium</keyword>
<dbReference type="Proteomes" id="UP001204151">
    <property type="component" value="Unassembled WGS sequence"/>
</dbReference>
<evidence type="ECO:0000256" key="9">
    <source>
        <dbReference type="ARBA" id="ARBA00023136"/>
    </source>
</evidence>
<feature type="transmembrane region" description="Helical" evidence="12">
    <location>
        <begin position="152"/>
        <end position="170"/>
    </location>
</feature>
<accession>A0ABT1ZNW3</accession>
<dbReference type="InterPro" id="IPR051163">
    <property type="entry name" value="Sodium:Solute_Symporter_SSF"/>
</dbReference>
<keyword evidence="10" id="KW-0739">Sodium transport</keyword>
<evidence type="ECO:0000313" key="13">
    <source>
        <dbReference type="EMBL" id="MCS0581589.1"/>
    </source>
</evidence>
<feature type="transmembrane region" description="Helical" evidence="12">
    <location>
        <begin position="232"/>
        <end position="250"/>
    </location>
</feature>
<dbReference type="PROSITE" id="PS50283">
    <property type="entry name" value="NA_SOLUT_SYMP_3"/>
    <property type="match status" value="1"/>
</dbReference>
<dbReference type="PANTHER" id="PTHR42985">
    <property type="entry name" value="SODIUM-COUPLED MONOCARBOXYLATE TRANSPORTER"/>
    <property type="match status" value="1"/>
</dbReference>
<evidence type="ECO:0000256" key="10">
    <source>
        <dbReference type="ARBA" id="ARBA00023201"/>
    </source>
</evidence>
<feature type="transmembrane region" description="Helical" evidence="12">
    <location>
        <begin position="397"/>
        <end position="417"/>
    </location>
</feature>
<evidence type="ECO:0000256" key="5">
    <source>
        <dbReference type="ARBA" id="ARBA00022692"/>
    </source>
</evidence>
<feature type="transmembrane region" description="Helical" evidence="12">
    <location>
        <begin position="308"/>
        <end position="334"/>
    </location>
</feature>
<organism evidence="13 14">
    <name type="scientific">Massilia pinisoli</name>
    <dbReference type="NCBI Taxonomy" id="1772194"/>
    <lineage>
        <taxon>Bacteria</taxon>
        <taxon>Pseudomonadati</taxon>
        <taxon>Pseudomonadota</taxon>
        <taxon>Betaproteobacteria</taxon>
        <taxon>Burkholderiales</taxon>
        <taxon>Oxalobacteraceae</taxon>
        <taxon>Telluria group</taxon>
        <taxon>Massilia</taxon>
    </lineage>
</organism>
<comment type="caution">
    <text evidence="13">The sequence shown here is derived from an EMBL/GenBank/DDBJ whole genome shotgun (WGS) entry which is preliminary data.</text>
</comment>
<dbReference type="InterPro" id="IPR038377">
    <property type="entry name" value="Na/Glc_symporter_sf"/>
</dbReference>
<reference evidence="13 14" key="1">
    <citation type="submission" date="2022-08" db="EMBL/GenBank/DDBJ databases">
        <title>Reclassification of Massilia species as members of the genera Telluria, Duganella, Pseudoduganella, Mokoshia gen. nov. and Zemynaea gen. nov. using orthogonal and non-orthogonal genome-based approaches.</title>
        <authorList>
            <person name="Bowman J.P."/>
        </authorList>
    </citation>
    <scope>NUCLEOTIDE SEQUENCE [LARGE SCALE GENOMIC DNA]</scope>
    <source>
        <strain evidence="13 14">JCM 31316</strain>
    </source>
</reference>
<dbReference type="EMBL" id="JANUGW010000005">
    <property type="protein sequence ID" value="MCS0581589.1"/>
    <property type="molecule type" value="Genomic_DNA"/>
</dbReference>
<keyword evidence="14" id="KW-1185">Reference proteome</keyword>
<evidence type="ECO:0000256" key="6">
    <source>
        <dbReference type="ARBA" id="ARBA00022989"/>
    </source>
</evidence>
<comment type="subcellular location">
    <subcellularLocation>
        <location evidence="1">Cell membrane</location>
        <topology evidence="1">Multi-pass membrane protein</topology>
    </subcellularLocation>
</comment>
<feature type="transmembrane region" description="Helical" evidence="12">
    <location>
        <begin position="429"/>
        <end position="446"/>
    </location>
</feature>
<evidence type="ECO:0000256" key="7">
    <source>
        <dbReference type="ARBA" id="ARBA00023053"/>
    </source>
</evidence>
<sequence>MSPALLFCILIAYFALLLGVARATARGANNDSFFIGNKSSNWMLVAFGMVGTTLSGATFISVPGAVGADGFGYAQILIGYVIGYVAVAFLLLPLYYRLRLTSIYHYLDVRLGRRAYQSGAGFFILSRLFGATARLYLVVAVLQTIILDGLGVPFWLTTLVILGMILLYTYQGGVKTIVWTDTLQTTCMLAGLFACVAFLLGRLDLTIPQALQQMQQQGLARVFTHDPNSPGFWLKQVVAGAFIVVTMTGMDQEMMQKTISVKTLGDSQKNLLTLTAVLVVVLGAFLFLGGLLYLYAPVAGVTATGDKIFPAVVMGHLPAAVQIVFLVALISALFPSADGAITALTSTFCIDILGIQRRDDLSEAARVRLRRHVHLAFAVLFLAMVLVFKWVDNPSMIVVILKLASYTYGPLLGLFAFGMMTTRTLQDRLVPVVTVGAPILCALLEYHQHALLGSYRLGLELLIVNGALVFAGLFAISRPATASPAVAGVRITNDV</sequence>
<feature type="transmembrane region" description="Helical" evidence="12">
    <location>
        <begin position="182"/>
        <end position="201"/>
    </location>
</feature>
<evidence type="ECO:0000256" key="2">
    <source>
        <dbReference type="ARBA" id="ARBA00006434"/>
    </source>
</evidence>
<feature type="transmembrane region" description="Helical" evidence="12">
    <location>
        <begin position="271"/>
        <end position="296"/>
    </location>
</feature>
<name>A0ABT1ZNW3_9BURK</name>
<feature type="transmembrane region" description="Helical" evidence="12">
    <location>
        <begin position="458"/>
        <end position="476"/>
    </location>
</feature>
<proteinExistence type="inferred from homology"/>
<feature type="transmembrane region" description="Helical" evidence="12">
    <location>
        <begin position="119"/>
        <end position="146"/>
    </location>
</feature>
<comment type="similarity">
    <text evidence="2 11">Belongs to the sodium:solute symporter (SSF) (TC 2.A.21) family.</text>
</comment>
<evidence type="ECO:0000313" key="14">
    <source>
        <dbReference type="Proteomes" id="UP001204151"/>
    </source>
</evidence>
<keyword evidence="9 12" id="KW-0472">Membrane</keyword>
<feature type="transmembrane region" description="Helical" evidence="12">
    <location>
        <begin position="373"/>
        <end position="391"/>
    </location>
</feature>
<evidence type="ECO:0000256" key="8">
    <source>
        <dbReference type="ARBA" id="ARBA00023065"/>
    </source>
</evidence>
<evidence type="ECO:0000256" key="11">
    <source>
        <dbReference type="RuleBase" id="RU362091"/>
    </source>
</evidence>
<evidence type="ECO:0000256" key="3">
    <source>
        <dbReference type="ARBA" id="ARBA00022448"/>
    </source>
</evidence>
<dbReference type="Pfam" id="PF00474">
    <property type="entry name" value="SSF"/>
    <property type="match status" value="1"/>
</dbReference>
<keyword evidence="3" id="KW-0813">Transport</keyword>
<keyword evidence="4" id="KW-1003">Cell membrane</keyword>
<evidence type="ECO:0000256" key="4">
    <source>
        <dbReference type="ARBA" id="ARBA00022475"/>
    </source>
</evidence>
<protein>
    <submittedName>
        <fullName evidence="13">Sodium:solute symporter</fullName>
    </submittedName>
</protein>
<dbReference type="CDD" id="cd10326">
    <property type="entry name" value="SLC5sbd_NIS-like"/>
    <property type="match status" value="1"/>
</dbReference>
<dbReference type="Gene3D" id="1.20.1730.10">
    <property type="entry name" value="Sodium/glucose cotransporter"/>
    <property type="match status" value="1"/>
</dbReference>
<keyword evidence="5 12" id="KW-0812">Transmembrane</keyword>
<keyword evidence="6 12" id="KW-1133">Transmembrane helix</keyword>
<feature type="transmembrane region" description="Helical" evidence="12">
    <location>
        <begin position="77"/>
        <end position="98"/>
    </location>
</feature>
<dbReference type="RefSeq" id="WP_258816190.1">
    <property type="nucleotide sequence ID" value="NZ_JANUGW010000005.1"/>
</dbReference>
<evidence type="ECO:0000256" key="1">
    <source>
        <dbReference type="ARBA" id="ARBA00004651"/>
    </source>
</evidence>
<dbReference type="PANTHER" id="PTHR42985:SF47">
    <property type="entry name" value="INTEGRAL MEMBRANE TRANSPORT PROTEIN"/>
    <property type="match status" value="1"/>
</dbReference>
<dbReference type="InterPro" id="IPR001734">
    <property type="entry name" value="Na/solute_symporter"/>
</dbReference>